<dbReference type="PANTHER" id="PTHR21064:SF5">
    <property type="entry name" value="SLR1880 PROTEIN"/>
    <property type="match status" value="1"/>
</dbReference>
<evidence type="ECO:0000259" key="1">
    <source>
        <dbReference type="Pfam" id="PF01636"/>
    </source>
</evidence>
<reference evidence="2" key="2">
    <citation type="journal article" date="2021" name="PeerJ">
        <title>Extensive microbial diversity within the chicken gut microbiome revealed by metagenomics and culture.</title>
        <authorList>
            <person name="Gilroy R."/>
            <person name="Ravi A."/>
            <person name="Getino M."/>
            <person name="Pursley I."/>
            <person name="Horton D.L."/>
            <person name="Alikhan N.F."/>
            <person name="Baker D."/>
            <person name="Gharbi K."/>
            <person name="Hall N."/>
            <person name="Watson M."/>
            <person name="Adriaenssens E.M."/>
            <person name="Foster-Nyarko E."/>
            <person name="Jarju S."/>
            <person name="Secka A."/>
            <person name="Antonio M."/>
            <person name="Oren A."/>
            <person name="Chaudhuri R.R."/>
            <person name="La Ragione R."/>
            <person name="Hildebrand F."/>
            <person name="Pallen M.J."/>
        </authorList>
    </citation>
    <scope>NUCLEOTIDE SEQUENCE</scope>
    <source>
        <strain evidence="2">ChiSxjej2B14-6234</strain>
    </source>
</reference>
<sequence length="371" mass="42028">MDGEGNMEQKMLEIARRFALPQGKLRIEPYGNGHINDTYRVTVEGDAGEAGRFILQRVNQYVFKRPQEVIENIERVTAYLRDILRETGGDPARETLTLVRTTDGAASTLDDAGELWRMYLFIEDTISRDLPDTPALFELSGEAFGRFQRQMEGFPVASLHETIPDFHNTPERYRQLEDAIARDEAGRLAGVAAEVAFCRAREADTHVLTDALRAGEIPLRVTHNDTKLNNVLLDAKTGRGVCVIDLDTVMPGLAAYDFGDSIRFGANTAEEDERDLSKVELSLEMFEAFTRGYLRGAGGALTQREIELLPWGAKLMTLECGMRFLADHLNGDKYFKVHREGHNLDRARTQFALVERMERRWNEMEDIVRRA</sequence>
<dbReference type="Gene3D" id="3.90.1200.10">
    <property type="match status" value="1"/>
</dbReference>
<feature type="domain" description="Aminoglycoside phosphotransferase" evidence="1">
    <location>
        <begin position="27"/>
        <end position="266"/>
    </location>
</feature>
<organism evidence="2 3">
    <name type="scientific">Candidatus Onthenecus intestinigallinarum</name>
    <dbReference type="NCBI Taxonomy" id="2840875"/>
    <lineage>
        <taxon>Bacteria</taxon>
        <taxon>Bacillati</taxon>
        <taxon>Bacillota</taxon>
        <taxon>Clostridia</taxon>
        <taxon>Eubacteriales</taxon>
        <taxon>Candidatus Onthenecus</taxon>
    </lineage>
</organism>
<dbReference type="Proteomes" id="UP000886887">
    <property type="component" value="Unassembled WGS sequence"/>
</dbReference>
<name>A0A9D0ZAD8_9FIRM</name>
<dbReference type="PANTHER" id="PTHR21064">
    <property type="entry name" value="AMINOGLYCOSIDE PHOSPHOTRANSFERASE DOMAIN-CONTAINING PROTEIN-RELATED"/>
    <property type="match status" value="1"/>
</dbReference>
<evidence type="ECO:0000313" key="2">
    <source>
        <dbReference type="EMBL" id="HIQ71830.1"/>
    </source>
</evidence>
<proteinExistence type="predicted"/>
<reference evidence="2" key="1">
    <citation type="submission" date="2020-10" db="EMBL/GenBank/DDBJ databases">
        <authorList>
            <person name="Gilroy R."/>
        </authorList>
    </citation>
    <scope>NUCLEOTIDE SEQUENCE</scope>
    <source>
        <strain evidence="2">ChiSxjej2B14-6234</strain>
    </source>
</reference>
<comment type="caution">
    <text evidence="2">The sequence shown here is derived from an EMBL/GenBank/DDBJ whole genome shotgun (WGS) entry which is preliminary data.</text>
</comment>
<evidence type="ECO:0000313" key="3">
    <source>
        <dbReference type="Proteomes" id="UP000886887"/>
    </source>
</evidence>
<accession>A0A9D0ZAD8</accession>
<dbReference type="InterPro" id="IPR011009">
    <property type="entry name" value="Kinase-like_dom_sf"/>
</dbReference>
<dbReference type="SUPFAM" id="SSF56112">
    <property type="entry name" value="Protein kinase-like (PK-like)"/>
    <property type="match status" value="1"/>
</dbReference>
<dbReference type="EMBL" id="DVFJ01000020">
    <property type="protein sequence ID" value="HIQ71830.1"/>
    <property type="molecule type" value="Genomic_DNA"/>
</dbReference>
<dbReference type="AlphaFoldDB" id="A0A9D0ZAD8"/>
<dbReference type="InterPro" id="IPR002575">
    <property type="entry name" value="Aminoglycoside_PTrfase"/>
</dbReference>
<dbReference type="InterPro" id="IPR050249">
    <property type="entry name" value="Pseudomonas-type_ThrB"/>
</dbReference>
<protein>
    <submittedName>
        <fullName evidence="2">Aminoglycoside phosphotransferase family protein</fullName>
    </submittedName>
</protein>
<gene>
    <name evidence="2" type="ORF">IAB73_06470</name>
</gene>
<dbReference type="Pfam" id="PF01636">
    <property type="entry name" value="APH"/>
    <property type="match status" value="1"/>
</dbReference>